<feature type="compositionally biased region" description="Acidic residues" evidence="1">
    <location>
        <begin position="1"/>
        <end position="11"/>
    </location>
</feature>
<gene>
    <name evidence="2" type="ORF">Tci_901760</name>
</gene>
<reference evidence="2" key="1">
    <citation type="journal article" date="2019" name="Sci. Rep.">
        <title>Draft genome of Tanacetum cinerariifolium, the natural source of mosquito coil.</title>
        <authorList>
            <person name="Yamashiro T."/>
            <person name="Shiraishi A."/>
            <person name="Satake H."/>
            <person name="Nakayama K."/>
        </authorList>
    </citation>
    <scope>NUCLEOTIDE SEQUENCE</scope>
</reference>
<organism evidence="2">
    <name type="scientific">Tanacetum cinerariifolium</name>
    <name type="common">Dalmatian daisy</name>
    <name type="synonym">Chrysanthemum cinerariifolium</name>
    <dbReference type="NCBI Taxonomy" id="118510"/>
    <lineage>
        <taxon>Eukaryota</taxon>
        <taxon>Viridiplantae</taxon>
        <taxon>Streptophyta</taxon>
        <taxon>Embryophyta</taxon>
        <taxon>Tracheophyta</taxon>
        <taxon>Spermatophyta</taxon>
        <taxon>Magnoliopsida</taxon>
        <taxon>eudicotyledons</taxon>
        <taxon>Gunneridae</taxon>
        <taxon>Pentapetalae</taxon>
        <taxon>asterids</taxon>
        <taxon>campanulids</taxon>
        <taxon>Asterales</taxon>
        <taxon>Asteraceae</taxon>
        <taxon>Asteroideae</taxon>
        <taxon>Anthemideae</taxon>
        <taxon>Anthemidinae</taxon>
        <taxon>Tanacetum</taxon>
    </lineage>
</organism>
<dbReference type="AlphaFoldDB" id="A0A699V7I5"/>
<evidence type="ECO:0000256" key="1">
    <source>
        <dbReference type="SAM" id="MobiDB-lite"/>
    </source>
</evidence>
<sequence length="37" mass="4007">ENESTYDDVVSEEGAREASEGLHKPKSLVGDSDVEEV</sequence>
<proteinExistence type="predicted"/>
<comment type="caution">
    <text evidence="2">The sequence shown here is derived from an EMBL/GenBank/DDBJ whole genome shotgun (WGS) entry which is preliminary data.</text>
</comment>
<feature type="region of interest" description="Disordered" evidence="1">
    <location>
        <begin position="1"/>
        <end position="37"/>
    </location>
</feature>
<accession>A0A699V7I5</accession>
<evidence type="ECO:0000313" key="2">
    <source>
        <dbReference type="EMBL" id="GFD29791.1"/>
    </source>
</evidence>
<feature type="compositionally biased region" description="Basic and acidic residues" evidence="1">
    <location>
        <begin position="13"/>
        <end position="23"/>
    </location>
</feature>
<dbReference type="EMBL" id="BKCJ011397998">
    <property type="protein sequence ID" value="GFD29791.1"/>
    <property type="molecule type" value="Genomic_DNA"/>
</dbReference>
<protein>
    <submittedName>
        <fullName evidence="2">Uncharacterized protein</fullName>
    </submittedName>
</protein>
<name>A0A699V7I5_TANCI</name>
<feature type="non-terminal residue" evidence="2">
    <location>
        <position position="1"/>
    </location>
</feature>